<dbReference type="GO" id="GO:0016020">
    <property type="term" value="C:membrane"/>
    <property type="evidence" value="ECO:0007669"/>
    <property type="project" value="UniProtKB-SubCell"/>
</dbReference>
<name>A0A6L2L1T2_TANCI</name>
<dbReference type="SUPFAM" id="SSF52058">
    <property type="entry name" value="L domain-like"/>
    <property type="match status" value="1"/>
</dbReference>
<dbReference type="InterPro" id="IPR001611">
    <property type="entry name" value="Leu-rich_rpt"/>
</dbReference>
<organism evidence="8">
    <name type="scientific">Tanacetum cinerariifolium</name>
    <name type="common">Dalmatian daisy</name>
    <name type="synonym">Chrysanthemum cinerariifolium</name>
    <dbReference type="NCBI Taxonomy" id="118510"/>
    <lineage>
        <taxon>Eukaryota</taxon>
        <taxon>Viridiplantae</taxon>
        <taxon>Streptophyta</taxon>
        <taxon>Embryophyta</taxon>
        <taxon>Tracheophyta</taxon>
        <taxon>Spermatophyta</taxon>
        <taxon>Magnoliopsida</taxon>
        <taxon>eudicotyledons</taxon>
        <taxon>Gunneridae</taxon>
        <taxon>Pentapetalae</taxon>
        <taxon>asterids</taxon>
        <taxon>campanulids</taxon>
        <taxon>Asterales</taxon>
        <taxon>Asteraceae</taxon>
        <taxon>Asteroideae</taxon>
        <taxon>Anthemideae</taxon>
        <taxon>Anthemidinae</taxon>
        <taxon>Tanacetum</taxon>
    </lineage>
</organism>
<keyword evidence="3" id="KW-0732">Signal</keyword>
<dbReference type="Pfam" id="PF00560">
    <property type="entry name" value="LRR_1"/>
    <property type="match status" value="2"/>
</dbReference>
<dbReference type="GO" id="GO:0016301">
    <property type="term" value="F:kinase activity"/>
    <property type="evidence" value="ECO:0007669"/>
    <property type="project" value="UniProtKB-KW"/>
</dbReference>
<evidence type="ECO:0000256" key="1">
    <source>
        <dbReference type="ARBA" id="ARBA00004370"/>
    </source>
</evidence>
<keyword evidence="4" id="KW-0677">Repeat</keyword>
<gene>
    <name evidence="8" type="ORF">Tci_026630</name>
</gene>
<sequence>MSNDSGIIFSIKISRCGEGIPNYMLDSLWAYTTYVMNRPKPNRTITRHNGPKLSPCKAGHDPEGGKTDRRLPVGSFAYKRKSVEQISCREKKAISAYCSNYRGDQQRLKSKAARVLLKGDSSDMAKISRKVPTFNLVRKVQERQSMSKLRQCFWELAGSNLGNNLVLRILQSEESEYPLFEGDDSSSNEWRDYGVTVDDYEVPPVFDDDQYEEEIMIGDVGKRICWQLWICREKGLDGEEDYIKDVVVVANDICSSMIQTTLNVDFEEDINTKSHELMLFRKGILIKVEFPLSWGMELFSAVGSPLGGSIPYTLGLWKSLMEFNAGECKLYGSIPHSIFNLSLLVNFSIAENHLTGSLSSEIGNQLLDLEWLQLWCNELIGILPPSISNCSKLGRLKMGNSFSAENHLTGSLPSEIRNQLLDLEWLQLWGNELTGVLPSSISNCSKLGRLEMGNSFSG</sequence>
<evidence type="ECO:0000256" key="5">
    <source>
        <dbReference type="ARBA" id="ARBA00023136"/>
    </source>
</evidence>
<dbReference type="PANTHER" id="PTHR48056">
    <property type="entry name" value="LRR RECEPTOR-LIKE SERINE/THREONINE-PROTEIN KINASE-RELATED"/>
    <property type="match status" value="1"/>
</dbReference>
<dbReference type="FunFam" id="3.80.10.10:FF:000041">
    <property type="entry name" value="LRR receptor-like serine/threonine-protein kinase ERECTA"/>
    <property type="match status" value="1"/>
</dbReference>
<dbReference type="GO" id="GO:0033612">
    <property type="term" value="F:receptor serine/threonine kinase binding"/>
    <property type="evidence" value="ECO:0007669"/>
    <property type="project" value="TreeGrafter"/>
</dbReference>
<evidence type="ECO:0000256" key="7">
    <source>
        <dbReference type="SAM" id="MobiDB-lite"/>
    </source>
</evidence>
<comment type="subcellular location">
    <subcellularLocation>
        <location evidence="1">Membrane</location>
    </subcellularLocation>
</comment>
<evidence type="ECO:0000256" key="6">
    <source>
        <dbReference type="ARBA" id="ARBA00023180"/>
    </source>
</evidence>
<dbReference type="InterPro" id="IPR050647">
    <property type="entry name" value="Plant_LRR-RLKs"/>
</dbReference>
<dbReference type="Gene3D" id="3.80.10.10">
    <property type="entry name" value="Ribonuclease Inhibitor"/>
    <property type="match status" value="1"/>
</dbReference>
<keyword evidence="5" id="KW-0472">Membrane</keyword>
<proteinExistence type="predicted"/>
<keyword evidence="2" id="KW-0433">Leucine-rich repeat</keyword>
<keyword evidence="8" id="KW-0808">Transferase</keyword>
<keyword evidence="8" id="KW-0418">Kinase</keyword>
<accession>A0A6L2L1T2</accession>
<feature type="compositionally biased region" description="Basic and acidic residues" evidence="7">
    <location>
        <begin position="58"/>
        <end position="71"/>
    </location>
</feature>
<protein>
    <submittedName>
        <fullName evidence="8">Protein kinase-like domain-containing protein</fullName>
    </submittedName>
</protein>
<dbReference type="InterPro" id="IPR032675">
    <property type="entry name" value="LRR_dom_sf"/>
</dbReference>
<dbReference type="PANTHER" id="PTHR48056:SF26">
    <property type="entry name" value="MDIS1-INTERACTING RECEPTOR LIKE KINASE 1"/>
    <property type="match status" value="1"/>
</dbReference>
<evidence type="ECO:0000256" key="3">
    <source>
        <dbReference type="ARBA" id="ARBA00022729"/>
    </source>
</evidence>
<evidence type="ECO:0000256" key="4">
    <source>
        <dbReference type="ARBA" id="ARBA00022737"/>
    </source>
</evidence>
<dbReference type="EMBL" id="BKCJ010003367">
    <property type="protein sequence ID" value="GEU54652.1"/>
    <property type="molecule type" value="Genomic_DNA"/>
</dbReference>
<feature type="region of interest" description="Disordered" evidence="7">
    <location>
        <begin position="42"/>
        <end position="71"/>
    </location>
</feature>
<dbReference type="AlphaFoldDB" id="A0A6L2L1T2"/>
<reference evidence="8" key="1">
    <citation type="journal article" date="2019" name="Sci. Rep.">
        <title>Draft genome of Tanacetum cinerariifolium, the natural source of mosquito coil.</title>
        <authorList>
            <person name="Yamashiro T."/>
            <person name="Shiraishi A."/>
            <person name="Satake H."/>
            <person name="Nakayama K."/>
        </authorList>
    </citation>
    <scope>NUCLEOTIDE SEQUENCE</scope>
</reference>
<comment type="caution">
    <text evidence="8">The sequence shown here is derived from an EMBL/GenBank/DDBJ whole genome shotgun (WGS) entry which is preliminary data.</text>
</comment>
<evidence type="ECO:0000256" key="2">
    <source>
        <dbReference type="ARBA" id="ARBA00022614"/>
    </source>
</evidence>
<evidence type="ECO:0000313" key="8">
    <source>
        <dbReference type="EMBL" id="GEU54652.1"/>
    </source>
</evidence>
<keyword evidence="6" id="KW-0325">Glycoprotein</keyword>